<evidence type="ECO:0000256" key="5">
    <source>
        <dbReference type="ARBA" id="ARBA00022701"/>
    </source>
</evidence>
<organism evidence="13 14">
    <name type="scientific">Acanthaster planci</name>
    <name type="common">Crown-of-thorns starfish</name>
    <dbReference type="NCBI Taxonomy" id="133434"/>
    <lineage>
        <taxon>Eukaryota</taxon>
        <taxon>Metazoa</taxon>
        <taxon>Echinodermata</taxon>
        <taxon>Eleutherozoa</taxon>
        <taxon>Asterozoa</taxon>
        <taxon>Asteroidea</taxon>
        <taxon>Valvatacea</taxon>
        <taxon>Valvatida</taxon>
        <taxon>Acanthasteridae</taxon>
        <taxon>Acanthaster</taxon>
    </lineage>
</organism>
<keyword evidence="13" id="KW-1185">Reference proteome</keyword>
<keyword evidence="7 11" id="KW-0067">ATP-binding</keyword>
<dbReference type="PANTHER" id="PTHR12688:SF0">
    <property type="entry name" value="DYNEIN LIGHT INTERMEDIATE CHAIN"/>
    <property type="match status" value="1"/>
</dbReference>
<sequence>MAPVGEKSGARSSGMENGEDELQNLWSSILGEVSSHSGSKLPSCKNILVLGEDECGKTTLISRLQGADDPKKGHGLEYLYLDVQDEDQDDSTRCGVWILGGEDEHSELLKFALTPASLSHSLAILMVDMSKPWSILDMLNKWAGLLRRHIDTLRMPPERLRELEERLVQQFQEYVEPEEGEDPKSPRRTTAPGTVGGEDEKILLPLGETTLTHNLGIPMVVVVTKSDAISSLEKEHDFKMEHLDFIQQHIRKFCLNYGAALFYTSVKEGKNCDLLYKYLLHRIYSFPFHKPALVVEKDALFVPSGWDNLQKIGILYENMPNINPEEPFGEVIEKPAIRKPLQDSKEVTAEDEQVFLMKQQAMLSKNIPPAKQQQESPQRPMGMRTPERKANVASVSPITASGKAKMEPGKPGATNEGVLANFFNSLLSKKTGAGSPGSPASPKPGDKSVRSDAAAELDRMTRGRKSVPGQNSTGAS</sequence>
<evidence type="ECO:0000256" key="7">
    <source>
        <dbReference type="ARBA" id="ARBA00022840"/>
    </source>
</evidence>
<dbReference type="InterPro" id="IPR027417">
    <property type="entry name" value="P-loop_NTPase"/>
</dbReference>
<dbReference type="GO" id="GO:0005524">
    <property type="term" value="F:ATP binding"/>
    <property type="evidence" value="ECO:0007669"/>
    <property type="project" value="UniProtKB-KW"/>
</dbReference>
<name>A0A8B7XST6_ACAPL</name>
<comment type="function">
    <text evidence="11">Acts as one of several non-catalytic accessory components of the cytoplasmic dynein 1 complex that are thought to be involved in linking dynein to cargos and to adapter proteins that regulate dynein function. Cytoplasmic dynein 1 acts as a motor for the intracellular retrograde motility of vesicles and organelles along microtubules. May play a role in binding dynein to membranous organelles or chromosomes.</text>
</comment>
<dbReference type="OrthoDB" id="27603at2759"/>
<dbReference type="SUPFAM" id="SSF52540">
    <property type="entry name" value="P-loop containing nucleoside triphosphate hydrolases"/>
    <property type="match status" value="1"/>
</dbReference>
<dbReference type="GO" id="GO:0005874">
    <property type="term" value="C:microtubule"/>
    <property type="evidence" value="ECO:0007669"/>
    <property type="project" value="UniProtKB-KW"/>
</dbReference>
<evidence type="ECO:0000256" key="4">
    <source>
        <dbReference type="ARBA" id="ARBA00022490"/>
    </source>
</evidence>
<dbReference type="OMA" id="FKHNVID"/>
<dbReference type="Pfam" id="PF05783">
    <property type="entry name" value="DLIC"/>
    <property type="match status" value="1"/>
</dbReference>
<dbReference type="KEGG" id="aplc:110975625"/>
<evidence type="ECO:0000256" key="2">
    <source>
        <dbReference type="ARBA" id="ARBA00006831"/>
    </source>
</evidence>
<reference evidence="14" key="1">
    <citation type="submission" date="2025-08" db="UniProtKB">
        <authorList>
            <consortium name="RefSeq"/>
        </authorList>
    </citation>
    <scope>IDENTIFICATION</scope>
</reference>
<dbReference type="RefSeq" id="XP_022083929.1">
    <property type="nucleotide sequence ID" value="XM_022228237.1"/>
</dbReference>
<feature type="region of interest" description="Disordered" evidence="12">
    <location>
        <begin position="367"/>
        <end position="476"/>
    </location>
</feature>
<evidence type="ECO:0000313" key="14">
    <source>
        <dbReference type="RefSeq" id="XP_022083929.1"/>
    </source>
</evidence>
<evidence type="ECO:0000256" key="11">
    <source>
        <dbReference type="RuleBase" id="RU366047"/>
    </source>
</evidence>
<evidence type="ECO:0000256" key="8">
    <source>
        <dbReference type="ARBA" id="ARBA00023017"/>
    </source>
</evidence>
<dbReference type="AlphaFoldDB" id="A0A8B7XST6"/>
<dbReference type="GO" id="GO:0000226">
    <property type="term" value="P:microtubule cytoskeleton organization"/>
    <property type="evidence" value="ECO:0007669"/>
    <property type="project" value="TreeGrafter"/>
</dbReference>
<dbReference type="GO" id="GO:0007018">
    <property type="term" value="P:microtubule-based movement"/>
    <property type="evidence" value="ECO:0007669"/>
    <property type="project" value="InterPro"/>
</dbReference>
<evidence type="ECO:0000256" key="1">
    <source>
        <dbReference type="ARBA" id="ARBA00004245"/>
    </source>
</evidence>
<dbReference type="Proteomes" id="UP000694845">
    <property type="component" value="Unplaced"/>
</dbReference>
<keyword evidence="9 11" id="KW-0505">Motor protein</keyword>
<keyword evidence="10 11" id="KW-0206">Cytoskeleton</keyword>
<proteinExistence type="inferred from homology"/>
<dbReference type="InterPro" id="IPR008467">
    <property type="entry name" value="Dynein1_light_intermed_chain"/>
</dbReference>
<evidence type="ECO:0000256" key="3">
    <source>
        <dbReference type="ARBA" id="ARBA00022448"/>
    </source>
</evidence>
<dbReference type="GO" id="GO:0005813">
    <property type="term" value="C:centrosome"/>
    <property type="evidence" value="ECO:0007669"/>
    <property type="project" value="TreeGrafter"/>
</dbReference>
<dbReference type="GeneID" id="110975625"/>
<keyword evidence="5 11" id="KW-0493">Microtubule</keyword>
<dbReference type="GO" id="GO:0045504">
    <property type="term" value="F:dynein heavy chain binding"/>
    <property type="evidence" value="ECO:0007669"/>
    <property type="project" value="TreeGrafter"/>
</dbReference>
<dbReference type="GO" id="GO:0005868">
    <property type="term" value="C:cytoplasmic dynein complex"/>
    <property type="evidence" value="ECO:0007669"/>
    <property type="project" value="UniProtKB-UniRule"/>
</dbReference>
<evidence type="ECO:0000256" key="10">
    <source>
        <dbReference type="ARBA" id="ARBA00023212"/>
    </source>
</evidence>
<comment type="subcellular location">
    <subcellularLocation>
        <location evidence="1 11">Cytoplasm</location>
        <location evidence="1 11">Cytoskeleton</location>
    </subcellularLocation>
</comment>
<comment type="similarity">
    <text evidence="2 11">Belongs to the dynein light intermediate chain family.</text>
</comment>
<keyword evidence="8 11" id="KW-0243">Dynein</keyword>
<evidence type="ECO:0000256" key="9">
    <source>
        <dbReference type="ARBA" id="ARBA00023175"/>
    </source>
</evidence>
<feature type="region of interest" description="Disordered" evidence="12">
    <location>
        <begin position="175"/>
        <end position="195"/>
    </location>
</feature>
<keyword evidence="4 11" id="KW-0963">Cytoplasm</keyword>
<evidence type="ECO:0000256" key="12">
    <source>
        <dbReference type="SAM" id="MobiDB-lite"/>
    </source>
</evidence>
<accession>A0A8B7XST6</accession>
<gene>
    <name evidence="14" type="primary">LOC110975625</name>
</gene>
<evidence type="ECO:0000313" key="13">
    <source>
        <dbReference type="Proteomes" id="UP000694845"/>
    </source>
</evidence>
<dbReference type="PANTHER" id="PTHR12688">
    <property type="entry name" value="DYNEIN LIGHT INTERMEDIATE CHAIN"/>
    <property type="match status" value="1"/>
</dbReference>
<dbReference type="Gene3D" id="3.40.50.300">
    <property type="entry name" value="P-loop containing nucleotide triphosphate hydrolases"/>
    <property type="match status" value="1"/>
</dbReference>
<keyword evidence="3 11" id="KW-0813">Transport</keyword>
<keyword evidence="6 11" id="KW-0547">Nucleotide-binding</keyword>
<protein>
    <recommendedName>
        <fullName evidence="11">Dynein light intermediate chain</fullName>
    </recommendedName>
</protein>
<comment type="subunit">
    <text evidence="11">Homodimer. The cytoplasmic dynein 1 complex consists of two catalytic heavy chains (HCs) and a number of non-catalytic subunits presented by intermediate chains (ICs).</text>
</comment>
<dbReference type="InterPro" id="IPR022780">
    <property type="entry name" value="Dynein_light_int_chain"/>
</dbReference>
<evidence type="ECO:0000256" key="6">
    <source>
        <dbReference type="ARBA" id="ARBA00022741"/>
    </source>
</evidence>